<accession>A0A2H3BPJ9</accession>
<feature type="non-terminal residue" evidence="1">
    <location>
        <position position="98"/>
    </location>
</feature>
<dbReference type="InterPro" id="IPR012337">
    <property type="entry name" value="RNaseH-like_sf"/>
</dbReference>
<dbReference type="InterPro" id="IPR036397">
    <property type="entry name" value="RNaseH_sf"/>
</dbReference>
<evidence type="ECO:0000313" key="2">
    <source>
        <dbReference type="Proteomes" id="UP000218334"/>
    </source>
</evidence>
<feature type="non-terminal residue" evidence="1">
    <location>
        <position position="1"/>
    </location>
</feature>
<name>A0A2H3BPJ9_9AGAR</name>
<evidence type="ECO:0008006" key="3">
    <source>
        <dbReference type="Google" id="ProtNLM"/>
    </source>
</evidence>
<reference evidence="2" key="1">
    <citation type="journal article" date="2017" name="Nat. Ecol. Evol.">
        <title>Genome expansion and lineage-specific genetic innovations in the forest pathogenic fungi Armillaria.</title>
        <authorList>
            <person name="Sipos G."/>
            <person name="Prasanna A.N."/>
            <person name="Walter M.C."/>
            <person name="O'Connor E."/>
            <person name="Balint B."/>
            <person name="Krizsan K."/>
            <person name="Kiss B."/>
            <person name="Hess J."/>
            <person name="Varga T."/>
            <person name="Slot J."/>
            <person name="Riley R."/>
            <person name="Boka B."/>
            <person name="Rigling D."/>
            <person name="Barry K."/>
            <person name="Lee J."/>
            <person name="Mihaltcheva S."/>
            <person name="LaButti K."/>
            <person name="Lipzen A."/>
            <person name="Waldron R."/>
            <person name="Moloney N.M."/>
            <person name="Sperisen C."/>
            <person name="Kredics L."/>
            <person name="Vagvoelgyi C."/>
            <person name="Patrignani A."/>
            <person name="Fitzpatrick D."/>
            <person name="Nagy I."/>
            <person name="Doyle S."/>
            <person name="Anderson J.B."/>
            <person name="Grigoriev I.V."/>
            <person name="Gueldener U."/>
            <person name="Muensterkoetter M."/>
            <person name="Nagy L.G."/>
        </authorList>
    </citation>
    <scope>NUCLEOTIDE SEQUENCE [LARGE SCALE GENOMIC DNA]</scope>
    <source>
        <strain evidence="2">28-4</strain>
    </source>
</reference>
<gene>
    <name evidence="1" type="ORF">ARMSODRAFT_853751</name>
</gene>
<dbReference type="GO" id="GO:0003676">
    <property type="term" value="F:nucleic acid binding"/>
    <property type="evidence" value="ECO:0007669"/>
    <property type="project" value="InterPro"/>
</dbReference>
<dbReference type="Gene3D" id="3.30.420.10">
    <property type="entry name" value="Ribonuclease H-like superfamily/Ribonuclease H"/>
    <property type="match status" value="1"/>
</dbReference>
<organism evidence="1 2">
    <name type="scientific">Armillaria solidipes</name>
    <dbReference type="NCBI Taxonomy" id="1076256"/>
    <lineage>
        <taxon>Eukaryota</taxon>
        <taxon>Fungi</taxon>
        <taxon>Dikarya</taxon>
        <taxon>Basidiomycota</taxon>
        <taxon>Agaricomycotina</taxon>
        <taxon>Agaricomycetes</taxon>
        <taxon>Agaricomycetidae</taxon>
        <taxon>Agaricales</taxon>
        <taxon>Marasmiineae</taxon>
        <taxon>Physalacriaceae</taxon>
        <taxon>Armillaria</taxon>
    </lineage>
</organism>
<sequence>AAAAAYWGPKARNNIFARVDGRQSYIRAHLSAIVLALQKASPGVSLRISMTCKQAIQLVVGSAKRQKACGWRCAEGDLLKQINDLICARTAAVELRLI</sequence>
<dbReference type="EMBL" id="KZ293425">
    <property type="protein sequence ID" value="PBK70854.1"/>
    <property type="molecule type" value="Genomic_DNA"/>
</dbReference>
<proteinExistence type="predicted"/>
<dbReference type="SUPFAM" id="SSF53098">
    <property type="entry name" value="Ribonuclease H-like"/>
    <property type="match status" value="1"/>
</dbReference>
<keyword evidence="2" id="KW-1185">Reference proteome</keyword>
<dbReference type="Proteomes" id="UP000218334">
    <property type="component" value="Unassembled WGS sequence"/>
</dbReference>
<dbReference type="AlphaFoldDB" id="A0A2H3BPJ9"/>
<evidence type="ECO:0000313" key="1">
    <source>
        <dbReference type="EMBL" id="PBK70854.1"/>
    </source>
</evidence>
<protein>
    <recommendedName>
        <fullName evidence="3">RNase H type-1 domain-containing protein</fullName>
    </recommendedName>
</protein>